<protein>
    <submittedName>
        <fullName evidence="6">TIGR01457 family HAD-type hydrolase</fullName>
    </submittedName>
</protein>
<dbReference type="Proteomes" id="UP001597452">
    <property type="component" value="Unassembled WGS sequence"/>
</dbReference>
<dbReference type="NCBIfam" id="TIGR01457">
    <property type="entry name" value="HAD-SF-IIA-hyp2"/>
    <property type="match status" value="1"/>
</dbReference>
<evidence type="ECO:0000256" key="1">
    <source>
        <dbReference type="ARBA" id="ARBA00001946"/>
    </source>
</evidence>
<proteinExistence type="inferred from homology"/>
<comment type="caution">
    <text evidence="6">The sequence shown here is derived from an EMBL/GenBank/DDBJ whole genome shotgun (WGS) entry which is preliminary data.</text>
</comment>
<organism evidence="6 7">
    <name type="scientific">Piscibacillus salipiscarius</name>
    <dbReference type="NCBI Taxonomy" id="299480"/>
    <lineage>
        <taxon>Bacteria</taxon>
        <taxon>Bacillati</taxon>
        <taxon>Bacillota</taxon>
        <taxon>Bacilli</taxon>
        <taxon>Bacillales</taxon>
        <taxon>Bacillaceae</taxon>
        <taxon>Piscibacillus</taxon>
    </lineage>
</organism>
<dbReference type="NCBIfam" id="TIGR01460">
    <property type="entry name" value="HAD-SF-IIA"/>
    <property type="match status" value="1"/>
</dbReference>
<gene>
    <name evidence="6" type="ORF">ACFSW4_02565</name>
</gene>
<evidence type="ECO:0000256" key="5">
    <source>
        <dbReference type="ARBA" id="ARBA00022842"/>
    </source>
</evidence>
<dbReference type="InterPro" id="IPR006357">
    <property type="entry name" value="HAD-SF_hydro_IIA"/>
</dbReference>
<dbReference type="SFLD" id="SFLDS00003">
    <property type="entry name" value="Haloacid_Dehalogenase"/>
    <property type="match status" value="1"/>
</dbReference>
<comment type="similarity">
    <text evidence="2">Belongs to the HAD-like hydrolase superfamily. NagD family.</text>
</comment>
<dbReference type="CDD" id="cd07530">
    <property type="entry name" value="HAD_Pase_UmpH-like"/>
    <property type="match status" value="1"/>
</dbReference>
<keyword evidence="5" id="KW-0460">Magnesium</keyword>
<dbReference type="Gene3D" id="3.40.50.1000">
    <property type="entry name" value="HAD superfamily/HAD-like"/>
    <property type="match status" value="2"/>
</dbReference>
<dbReference type="SUPFAM" id="SSF56784">
    <property type="entry name" value="HAD-like"/>
    <property type="match status" value="1"/>
</dbReference>
<sequence>MKTDYKGYLIDLDGTMYKGKSEIPEAKEFIRELQLRNIPFMFVTNNSSRTPGATAEKLKQFGIEAESHQVMTASLATAIHIHDEKPNATAYVIGEVGLTEALKEKGVQVVDGDADYVVMGIDRENTYRKLRDACLYVQEGAKFVATNPDIKVPTEKGLVPGNGAYVNLVENVTGVKPEIVGKPSGLMLQIALDYLGISQEEAIMVGDNYHTDILAGIHAGMDTLHVQTGVTTKDELTQFGIKPTYTIETLKDWF</sequence>
<evidence type="ECO:0000256" key="3">
    <source>
        <dbReference type="ARBA" id="ARBA00022723"/>
    </source>
</evidence>
<evidence type="ECO:0000313" key="6">
    <source>
        <dbReference type="EMBL" id="MFD2637756.1"/>
    </source>
</evidence>
<comment type="cofactor">
    <cofactor evidence="1">
        <name>Mg(2+)</name>
        <dbReference type="ChEBI" id="CHEBI:18420"/>
    </cofactor>
</comment>
<dbReference type="GO" id="GO:0016787">
    <property type="term" value="F:hydrolase activity"/>
    <property type="evidence" value="ECO:0007669"/>
    <property type="project" value="UniProtKB-KW"/>
</dbReference>
<dbReference type="PANTHER" id="PTHR19288:SF46">
    <property type="entry name" value="HALOACID DEHALOGENASE-LIKE HYDROLASE DOMAIN-CONTAINING PROTEIN 2"/>
    <property type="match status" value="1"/>
</dbReference>
<dbReference type="Pfam" id="PF13242">
    <property type="entry name" value="Hydrolase_like"/>
    <property type="match status" value="1"/>
</dbReference>
<dbReference type="PANTHER" id="PTHR19288">
    <property type="entry name" value="4-NITROPHENYLPHOSPHATASE-RELATED"/>
    <property type="match status" value="1"/>
</dbReference>
<dbReference type="InterPro" id="IPR023214">
    <property type="entry name" value="HAD_sf"/>
</dbReference>
<reference evidence="7" key="1">
    <citation type="journal article" date="2019" name="Int. J. Syst. Evol. Microbiol.">
        <title>The Global Catalogue of Microorganisms (GCM) 10K type strain sequencing project: providing services to taxonomists for standard genome sequencing and annotation.</title>
        <authorList>
            <consortium name="The Broad Institute Genomics Platform"/>
            <consortium name="The Broad Institute Genome Sequencing Center for Infectious Disease"/>
            <person name="Wu L."/>
            <person name="Ma J."/>
        </authorList>
    </citation>
    <scope>NUCLEOTIDE SEQUENCE [LARGE SCALE GENOMIC DNA]</scope>
    <source>
        <strain evidence="7">TISTR 1571</strain>
    </source>
</reference>
<name>A0ABW5Q7D5_9BACI</name>
<evidence type="ECO:0000256" key="4">
    <source>
        <dbReference type="ARBA" id="ARBA00022801"/>
    </source>
</evidence>
<keyword evidence="7" id="KW-1185">Reference proteome</keyword>
<keyword evidence="4 6" id="KW-0378">Hydrolase</keyword>
<dbReference type="RefSeq" id="WP_377327257.1">
    <property type="nucleotide sequence ID" value="NZ_JBHUMZ010000010.1"/>
</dbReference>
<accession>A0ABW5Q7D5</accession>
<dbReference type="EMBL" id="JBHUMZ010000010">
    <property type="protein sequence ID" value="MFD2637756.1"/>
    <property type="molecule type" value="Genomic_DNA"/>
</dbReference>
<evidence type="ECO:0000256" key="2">
    <source>
        <dbReference type="ARBA" id="ARBA00006696"/>
    </source>
</evidence>
<keyword evidence="3" id="KW-0479">Metal-binding</keyword>
<evidence type="ECO:0000313" key="7">
    <source>
        <dbReference type="Proteomes" id="UP001597452"/>
    </source>
</evidence>
<dbReference type="InterPro" id="IPR036412">
    <property type="entry name" value="HAD-like_sf"/>
</dbReference>
<dbReference type="SFLD" id="SFLDG01139">
    <property type="entry name" value="C2.A:_Pyridoxal_Phosphate_Phos"/>
    <property type="match status" value="1"/>
</dbReference>
<dbReference type="PIRSF" id="PIRSF000915">
    <property type="entry name" value="PGP-type_phosphatase"/>
    <property type="match status" value="1"/>
</dbReference>
<dbReference type="Pfam" id="PF13344">
    <property type="entry name" value="Hydrolase_6"/>
    <property type="match status" value="1"/>
</dbReference>
<dbReference type="InterPro" id="IPR006354">
    <property type="entry name" value="HAD-SF_hydro_IIA_hyp1"/>
</dbReference>